<feature type="chain" id="PRO_5041659733" evidence="1">
    <location>
        <begin position="26"/>
        <end position="274"/>
    </location>
</feature>
<evidence type="ECO:0000313" key="3">
    <source>
        <dbReference type="Proteomes" id="UP001178281"/>
    </source>
</evidence>
<protein>
    <submittedName>
        <fullName evidence="2">Trypsin-like peptidase domain-containing protein</fullName>
    </submittedName>
</protein>
<sequence>MITRTRTALAAFGVALFAISACGTAGESASVETATDPASTVGLASFDGGCAGSVVAVDGARPSDAALFLTNGHCDTDRAVYGRANVDQPGQASAVISTGSATPGVAAQVDRRLYWTMTGTDVALFRLQRTYGDLADRGIKPFRLSDRRPETGERITVATPTKPYRCTVARTVPTVMEMGLQTNDVLAYSPECDTVAGTSGAPVLDEKAQIIGINNSHNTSGGQCTRNEPCEVSREGVVTVSRGTGYAPPVRGLVSCLTGTRLDLGKEGCSLPKP</sequence>
<dbReference type="Proteomes" id="UP001178281">
    <property type="component" value="Unassembled WGS sequence"/>
</dbReference>
<dbReference type="InterPro" id="IPR009003">
    <property type="entry name" value="Peptidase_S1_PA"/>
</dbReference>
<dbReference type="PROSITE" id="PS51257">
    <property type="entry name" value="PROKAR_LIPOPROTEIN"/>
    <property type="match status" value="1"/>
</dbReference>
<keyword evidence="1" id="KW-0732">Signal</keyword>
<organism evidence="2 3">
    <name type="scientific">Tsukamurella strandjordii</name>
    <dbReference type="NCBI Taxonomy" id="147577"/>
    <lineage>
        <taxon>Bacteria</taxon>
        <taxon>Bacillati</taxon>
        <taxon>Actinomycetota</taxon>
        <taxon>Actinomycetes</taxon>
        <taxon>Mycobacteriales</taxon>
        <taxon>Tsukamurellaceae</taxon>
        <taxon>Tsukamurella</taxon>
    </lineage>
</organism>
<feature type="signal peptide" evidence="1">
    <location>
        <begin position="1"/>
        <end position="25"/>
    </location>
</feature>
<dbReference type="SUPFAM" id="SSF50494">
    <property type="entry name" value="Trypsin-like serine proteases"/>
    <property type="match status" value="1"/>
</dbReference>
<dbReference type="AlphaFoldDB" id="A0AA90NM54"/>
<reference evidence="2" key="1">
    <citation type="submission" date="2023-08" db="EMBL/GenBank/DDBJ databases">
        <title>The draft genome of Tsukamurella strandjordii strain 050030.</title>
        <authorList>
            <person name="Zhao F."/>
            <person name="Feng Y."/>
            <person name="Zong Z."/>
        </authorList>
    </citation>
    <scope>NUCLEOTIDE SEQUENCE</scope>
    <source>
        <strain evidence="2">050030</strain>
    </source>
</reference>
<evidence type="ECO:0000313" key="2">
    <source>
        <dbReference type="EMBL" id="MDP0397009.1"/>
    </source>
</evidence>
<keyword evidence="3" id="KW-1185">Reference proteome</keyword>
<dbReference type="Gene3D" id="2.40.10.10">
    <property type="entry name" value="Trypsin-like serine proteases"/>
    <property type="match status" value="2"/>
</dbReference>
<dbReference type="InterPro" id="IPR043504">
    <property type="entry name" value="Peptidase_S1_PA_chymotrypsin"/>
</dbReference>
<gene>
    <name evidence="2" type="ORF">Q7X28_03630</name>
</gene>
<dbReference type="Pfam" id="PF13365">
    <property type="entry name" value="Trypsin_2"/>
    <property type="match status" value="1"/>
</dbReference>
<dbReference type="EMBL" id="JAUTIX010000001">
    <property type="protein sequence ID" value="MDP0397009.1"/>
    <property type="molecule type" value="Genomic_DNA"/>
</dbReference>
<name>A0AA90NM54_9ACTN</name>
<accession>A0AA90NM54</accession>
<proteinExistence type="predicted"/>
<evidence type="ECO:0000256" key="1">
    <source>
        <dbReference type="SAM" id="SignalP"/>
    </source>
</evidence>
<comment type="caution">
    <text evidence="2">The sequence shown here is derived from an EMBL/GenBank/DDBJ whole genome shotgun (WGS) entry which is preliminary data.</text>
</comment>
<dbReference type="RefSeq" id="WP_305110305.1">
    <property type="nucleotide sequence ID" value="NZ_BAAAII010000011.1"/>
</dbReference>